<feature type="compositionally biased region" description="Basic and acidic residues" evidence="1">
    <location>
        <begin position="32"/>
        <end position="46"/>
    </location>
</feature>
<evidence type="ECO:0000313" key="3">
    <source>
        <dbReference type="Proteomes" id="UP000815677"/>
    </source>
</evidence>
<feature type="compositionally biased region" description="Polar residues" evidence="1">
    <location>
        <begin position="422"/>
        <end position="432"/>
    </location>
</feature>
<evidence type="ECO:0000256" key="1">
    <source>
        <dbReference type="SAM" id="MobiDB-lite"/>
    </source>
</evidence>
<gene>
    <name evidence="2" type="ORF">MCHLO_06024</name>
</gene>
<feature type="region of interest" description="Disordered" evidence="1">
    <location>
        <begin position="1"/>
        <end position="73"/>
    </location>
</feature>
<name>A0ABQ0LCC3_MYCCL</name>
<proteinExistence type="predicted"/>
<keyword evidence="3" id="KW-1185">Reference proteome</keyword>
<dbReference type="EMBL" id="DF844795">
    <property type="protein sequence ID" value="GAT48642.1"/>
    <property type="molecule type" value="Genomic_DNA"/>
</dbReference>
<evidence type="ECO:0000313" key="2">
    <source>
        <dbReference type="EMBL" id="GAT48642.1"/>
    </source>
</evidence>
<protein>
    <submittedName>
        <fullName evidence="2">Uncharacterized protein</fullName>
    </submittedName>
</protein>
<accession>A0ABQ0LCC3</accession>
<feature type="region of interest" description="Disordered" evidence="1">
    <location>
        <begin position="85"/>
        <end position="116"/>
    </location>
</feature>
<feature type="region of interest" description="Disordered" evidence="1">
    <location>
        <begin position="415"/>
        <end position="439"/>
    </location>
</feature>
<sequence>MGKRKNTKKASGSRITRKRTKTTGNPRAGKRPRTEEPENDNPHSERSSQPPGPDEETPEIREDMSREELYEVTRDLEAQVNELRRSQLESGRTALADITNEGSDSEEEEDEVPEPDPNYILCKGKHFGYAHLVFLPGEDDCFTTNETNDYNDLDRYKTRESRIQGAIRDLKVFIPADYHAAAEWSGWVRDDVRRSFSALSHSHQLQFRRGLHDQQSVFANRLRAHASWFGVDDKDWITSAGREKLADKLGRKPKPGSPGEFFYDTFDVPLLHKDYDGSRDLDKIFLSDEIFVVHAGLTKGISGANEIRTGKPAPRNVTTVHKLWGLKKTTPGMVAAAAIFVRHLTSSRCYLTPVRLRWAHSRDETFAPVGDVTGIEWEEDFNAYLAFFKKGLDEKTECVLNIFRVWDGKFYADSDASEARNTDPSATQTSRNDAMEELE</sequence>
<organism evidence="2 3">
    <name type="scientific">Mycena chlorophos</name>
    <name type="common">Agaric fungus</name>
    <name type="synonym">Agaricus chlorophos</name>
    <dbReference type="NCBI Taxonomy" id="658473"/>
    <lineage>
        <taxon>Eukaryota</taxon>
        <taxon>Fungi</taxon>
        <taxon>Dikarya</taxon>
        <taxon>Basidiomycota</taxon>
        <taxon>Agaricomycotina</taxon>
        <taxon>Agaricomycetes</taxon>
        <taxon>Agaricomycetidae</taxon>
        <taxon>Agaricales</taxon>
        <taxon>Marasmiineae</taxon>
        <taxon>Mycenaceae</taxon>
        <taxon>Mycena</taxon>
    </lineage>
</organism>
<dbReference type="Proteomes" id="UP000815677">
    <property type="component" value="Unassembled WGS sequence"/>
</dbReference>
<feature type="compositionally biased region" description="Acidic residues" evidence="1">
    <location>
        <begin position="103"/>
        <end position="114"/>
    </location>
</feature>
<reference evidence="2" key="1">
    <citation type="submission" date="2014-09" db="EMBL/GenBank/DDBJ databases">
        <title>Genome sequence of the luminous mushroom Mycena chlorophos for searching fungal bioluminescence genes.</title>
        <authorList>
            <person name="Tanaka Y."/>
            <person name="Kasuga D."/>
            <person name="Oba Y."/>
            <person name="Hase S."/>
            <person name="Sato K."/>
            <person name="Oba Y."/>
            <person name="Sakakibara Y."/>
        </authorList>
    </citation>
    <scope>NUCLEOTIDE SEQUENCE</scope>
</reference>
<feature type="compositionally biased region" description="Basic and acidic residues" evidence="1">
    <location>
        <begin position="58"/>
        <end position="73"/>
    </location>
</feature>